<keyword evidence="1" id="KW-0812">Transmembrane</keyword>
<sequence>MKGKKQMLTLAVLFVTAYVIFGVWIAQDTKIILEKAMSGVPDYSHYMNQTAFQTINLQSNVE</sequence>
<evidence type="ECO:0000313" key="2">
    <source>
        <dbReference type="EMBL" id="EHB67182.1"/>
    </source>
</evidence>
<dbReference type="STRING" id="743719.PaelaDRAFT_1406"/>
<organism evidence="2 3">
    <name type="scientific">Paenibacillus lactis 154</name>
    <dbReference type="NCBI Taxonomy" id="743719"/>
    <lineage>
        <taxon>Bacteria</taxon>
        <taxon>Bacillati</taxon>
        <taxon>Bacillota</taxon>
        <taxon>Bacilli</taxon>
        <taxon>Bacillales</taxon>
        <taxon>Paenibacillaceae</taxon>
        <taxon>Paenibacillus</taxon>
    </lineage>
</organism>
<dbReference type="Proteomes" id="UP000003891">
    <property type="component" value="Unassembled WGS sequence"/>
</dbReference>
<gene>
    <name evidence="2" type="ORF">PaelaDRAFT_1406</name>
</gene>
<dbReference type="PATRIC" id="fig|743719.3.peg.1414"/>
<accession>G4HB73</accession>
<reference evidence="2 3" key="1">
    <citation type="submission" date="2011-09" db="EMBL/GenBank/DDBJ databases">
        <title>The draft genome of Paenibacillus lactis 154.</title>
        <authorList>
            <consortium name="US DOE Joint Genome Institute (JGI-PGF)"/>
            <person name="Lucas S."/>
            <person name="Han J."/>
            <person name="Lapidus A."/>
            <person name="Cheng J.-F."/>
            <person name="Goodwin L."/>
            <person name="Pitluck S."/>
            <person name="Peters L."/>
            <person name="Land M.L."/>
            <person name="Hauser L."/>
            <person name="Siebers A."/>
            <person name="Thelen M."/>
            <person name="Hugenholtz P."/>
            <person name="Allgaier M."/>
            <person name="Woyke T.J."/>
        </authorList>
    </citation>
    <scope>NUCLEOTIDE SEQUENCE [LARGE SCALE GENOMIC DNA]</scope>
    <source>
        <strain evidence="2 3">154</strain>
    </source>
</reference>
<evidence type="ECO:0000313" key="3">
    <source>
        <dbReference type="Proteomes" id="UP000003891"/>
    </source>
</evidence>
<dbReference type="RefSeq" id="WP_007128581.1">
    <property type="nucleotide sequence ID" value="NZ_AGIP01000002.1"/>
</dbReference>
<proteinExistence type="predicted"/>
<dbReference type="AlphaFoldDB" id="G4HB73"/>
<name>G4HB73_9BACL</name>
<protein>
    <submittedName>
        <fullName evidence="2">Uncharacterized protein</fullName>
    </submittedName>
</protein>
<keyword evidence="1" id="KW-0472">Membrane</keyword>
<feature type="transmembrane region" description="Helical" evidence="1">
    <location>
        <begin position="7"/>
        <end position="26"/>
    </location>
</feature>
<keyword evidence="1" id="KW-1133">Transmembrane helix</keyword>
<evidence type="ECO:0000256" key="1">
    <source>
        <dbReference type="SAM" id="Phobius"/>
    </source>
</evidence>
<dbReference type="EMBL" id="AGIP01000002">
    <property type="protein sequence ID" value="EHB67182.1"/>
    <property type="molecule type" value="Genomic_DNA"/>
</dbReference>